<organism evidence="2 3">
    <name type="scientific">Microbacterium paludicola</name>
    <dbReference type="NCBI Taxonomy" id="300019"/>
    <lineage>
        <taxon>Bacteria</taxon>
        <taxon>Bacillati</taxon>
        <taxon>Actinomycetota</taxon>
        <taxon>Actinomycetes</taxon>
        <taxon>Micrococcales</taxon>
        <taxon>Microbacteriaceae</taxon>
        <taxon>Microbacterium</taxon>
    </lineage>
</organism>
<feature type="transmembrane region" description="Helical" evidence="1">
    <location>
        <begin position="39"/>
        <end position="58"/>
    </location>
</feature>
<protein>
    <submittedName>
        <fullName evidence="2">Uncharacterized protein</fullName>
    </submittedName>
</protein>
<accession>A0ABU1HY81</accession>
<comment type="caution">
    <text evidence="2">The sequence shown here is derived from an EMBL/GenBank/DDBJ whole genome shotgun (WGS) entry which is preliminary data.</text>
</comment>
<evidence type="ECO:0000313" key="3">
    <source>
        <dbReference type="Proteomes" id="UP001260188"/>
    </source>
</evidence>
<keyword evidence="1" id="KW-1133">Transmembrane helix</keyword>
<gene>
    <name evidence="2" type="ORF">QE367_000803</name>
</gene>
<evidence type="ECO:0000313" key="2">
    <source>
        <dbReference type="EMBL" id="MDR6166599.1"/>
    </source>
</evidence>
<dbReference type="EMBL" id="JAVIZA010000001">
    <property type="protein sequence ID" value="MDR6166599.1"/>
    <property type="molecule type" value="Genomic_DNA"/>
</dbReference>
<keyword evidence="1" id="KW-0812">Transmembrane</keyword>
<sequence length="83" mass="8688">MEERTSRRQIIRFRWAAAVAAIAGSVLAILAIGFDFSGFWGGFVLGTGVGSIVLAAYLSGLVTGMSRALSAPTWLPARETGSV</sequence>
<feature type="transmembrane region" description="Helical" evidence="1">
    <location>
        <begin position="12"/>
        <end position="33"/>
    </location>
</feature>
<evidence type="ECO:0000256" key="1">
    <source>
        <dbReference type="SAM" id="Phobius"/>
    </source>
</evidence>
<keyword evidence="3" id="KW-1185">Reference proteome</keyword>
<keyword evidence="1" id="KW-0472">Membrane</keyword>
<proteinExistence type="predicted"/>
<reference evidence="2 3" key="1">
    <citation type="submission" date="2023-08" db="EMBL/GenBank/DDBJ databases">
        <title>Functional and genomic diversity of the sorghum phyllosphere microbiome.</title>
        <authorList>
            <person name="Shade A."/>
        </authorList>
    </citation>
    <scope>NUCLEOTIDE SEQUENCE [LARGE SCALE GENOMIC DNA]</scope>
    <source>
        <strain evidence="2 3">SORGH_AS_0919</strain>
    </source>
</reference>
<dbReference type="Proteomes" id="UP001260188">
    <property type="component" value="Unassembled WGS sequence"/>
</dbReference>
<name>A0ABU1HY81_9MICO</name>
<dbReference type="RefSeq" id="WP_071918021.1">
    <property type="nucleotide sequence ID" value="NZ_CP018134.1"/>
</dbReference>